<gene>
    <name evidence="8" type="ORF">SVIM_LOCUS61628</name>
</gene>
<accession>A0A6N2KQV8</accession>
<sequence length="86" mass="9441">MATRVASTNSRAMILLLMVFFSGIFLTSQSRILKGDQAMQGNVKSSRDLLLELGFELSKVEHYQKLSAHGADSDRLSPGGPDPQHH</sequence>
<dbReference type="InterPro" id="IPR039617">
    <property type="entry name" value="CLAVATA3-CLE"/>
</dbReference>
<keyword evidence="4" id="KW-0732">Signal</keyword>
<evidence type="ECO:0000256" key="1">
    <source>
        <dbReference type="ARBA" id="ARBA00004239"/>
    </source>
</evidence>
<keyword evidence="5" id="KW-0221">Differentiation</keyword>
<evidence type="ECO:0000256" key="7">
    <source>
        <dbReference type="ARBA" id="ARBA00023278"/>
    </source>
</evidence>
<evidence type="ECO:0000256" key="4">
    <source>
        <dbReference type="ARBA" id="ARBA00022729"/>
    </source>
</evidence>
<dbReference type="PANTHER" id="PTHR36016">
    <property type="entry name" value="CLAVATA3/ESR (CLE)-RELATED PROTEIN 7"/>
    <property type="match status" value="1"/>
</dbReference>
<dbReference type="PANTHER" id="PTHR36016:SF1">
    <property type="entry name" value="CLAVATA3_ESR (CLE)-RELATED PROTEIN 5-RELATED"/>
    <property type="match status" value="1"/>
</dbReference>
<dbReference type="EMBL" id="CAADRP010000236">
    <property type="protein sequence ID" value="VFU25583.1"/>
    <property type="molecule type" value="Genomic_DNA"/>
</dbReference>
<evidence type="ECO:0000256" key="6">
    <source>
        <dbReference type="ARBA" id="ARBA00023180"/>
    </source>
</evidence>
<name>A0A6N2KQV8_SALVM</name>
<keyword evidence="7" id="KW-0379">Hydroxylation</keyword>
<organism evidence="8">
    <name type="scientific">Salix viminalis</name>
    <name type="common">Common osier</name>
    <name type="synonym">Basket willow</name>
    <dbReference type="NCBI Taxonomy" id="40686"/>
    <lineage>
        <taxon>Eukaryota</taxon>
        <taxon>Viridiplantae</taxon>
        <taxon>Streptophyta</taxon>
        <taxon>Embryophyta</taxon>
        <taxon>Tracheophyta</taxon>
        <taxon>Spermatophyta</taxon>
        <taxon>Magnoliopsida</taxon>
        <taxon>eudicotyledons</taxon>
        <taxon>Gunneridae</taxon>
        <taxon>Pentapetalae</taxon>
        <taxon>rosids</taxon>
        <taxon>fabids</taxon>
        <taxon>Malpighiales</taxon>
        <taxon>Salicaceae</taxon>
        <taxon>Saliceae</taxon>
        <taxon>Salix</taxon>
    </lineage>
</organism>
<proteinExistence type="inferred from homology"/>
<keyword evidence="6" id="KW-0325">Glycoprotein</keyword>
<evidence type="ECO:0008006" key="9">
    <source>
        <dbReference type="Google" id="ProtNLM"/>
    </source>
</evidence>
<comment type="similarity">
    <text evidence="2">Belongs to the CLV3/ESR signal peptide family.</text>
</comment>
<comment type="subcellular location">
    <subcellularLocation>
        <location evidence="1">Secreted</location>
        <location evidence="1">Extracellular space</location>
    </subcellularLocation>
</comment>
<keyword evidence="3" id="KW-0964">Secreted</keyword>
<evidence type="ECO:0000256" key="2">
    <source>
        <dbReference type="ARBA" id="ARBA00005416"/>
    </source>
</evidence>
<evidence type="ECO:0000256" key="3">
    <source>
        <dbReference type="ARBA" id="ARBA00022525"/>
    </source>
</evidence>
<reference evidence="8" key="1">
    <citation type="submission" date="2019-03" db="EMBL/GenBank/DDBJ databases">
        <authorList>
            <person name="Mank J."/>
            <person name="Almeida P."/>
        </authorList>
    </citation>
    <scope>NUCLEOTIDE SEQUENCE</scope>
    <source>
        <strain evidence="8">78183</strain>
    </source>
</reference>
<dbReference type="GO" id="GO:0005576">
    <property type="term" value="C:extracellular region"/>
    <property type="evidence" value="ECO:0007669"/>
    <property type="project" value="UniProtKB-SubCell"/>
</dbReference>
<protein>
    <recommendedName>
        <fullName evidence="9">CLAVATA3/ESR-like protein</fullName>
    </recommendedName>
</protein>
<dbReference type="AlphaFoldDB" id="A0A6N2KQV8"/>
<dbReference type="GO" id="GO:0030154">
    <property type="term" value="P:cell differentiation"/>
    <property type="evidence" value="ECO:0007669"/>
    <property type="project" value="UniProtKB-KW"/>
</dbReference>
<evidence type="ECO:0000313" key="8">
    <source>
        <dbReference type="EMBL" id="VFU25583.1"/>
    </source>
</evidence>
<evidence type="ECO:0000256" key="5">
    <source>
        <dbReference type="ARBA" id="ARBA00022782"/>
    </source>
</evidence>